<dbReference type="Proteomes" id="UP001066276">
    <property type="component" value="Chromosome 5"/>
</dbReference>
<keyword evidence="2" id="KW-1185">Reference proteome</keyword>
<gene>
    <name evidence="1" type="ORF">NDU88_011595</name>
</gene>
<protein>
    <submittedName>
        <fullName evidence="1">Uncharacterized protein</fullName>
    </submittedName>
</protein>
<comment type="caution">
    <text evidence="1">The sequence shown here is derived from an EMBL/GenBank/DDBJ whole genome shotgun (WGS) entry which is preliminary data.</text>
</comment>
<sequence length="93" mass="10251">MNAGTVSLEFTSKSSLLTASLISKENNALSKQLLLTASPSSQAPHSRQLEGHQKYALQRICFLPHVSYMPVKTRLLSLTRSRKALAVIKDELV</sequence>
<organism evidence="1 2">
    <name type="scientific">Pleurodeles waltl</name>
    <name type="common">Iberian ribbed newt</name>
    <dbReference type="NCBI Taxonomy" id="8319"/>
    <lineage>
        <taxon>Eukaryota</taxon>
        <taxon>Metazoa</taxon>
        <taxon>Chordata</taxon>
        <taxon>Craniata</taxon>
        <taxon>Vertebrata</taxon>
        <taxon>Euteleostomi</taxon>
        <taxon>Amphibia</taxon>
        <taxon>Batrachia</taxon>
        <taxon>Caudata</taxon>
        <taxon>Salamandroidea</taxon>
        <taxon>Salamandridae</taxon>
        <taxon>Pleurodelinae</taxon>
        <taxon>Pleurodeles</taxon>
    </lineage>
</organism>
<dbReference type="EMBL" id="JANPWB010000009">
    <property type="protein sequence ID" value="KAJ1158923.1"/>
    <property type="molecule type" value="Genomic_DNA"/>
</dbReference>
<evidence type="ECO:0000313" key="1">
    <source>
        <dbReference type="EMBL" id="KAJ1158923.1"/>
    </source>
</evidence>
<reference evidence="1" key="1">
    <citation type="journal article" date="2022" name="bioRxiv">
        <title>Sequencing and chromosome-scale assembly of the giantPleurodeles waltlgenome.</title>
        <authorList>
            <person name="Brown T."/>
            <person name="Elewa A."/>
            <person name="Iarovenko S."/>
            <person name="Subramanian E."/>
            <person name="Araus A.J."/>
            <person name="Petzold A."/>
            <person name="Susuki M."/>
            <person name="Suzuki K.-i.T."/>
            <person name="Hayashi T."/>
            <person name="Toyoda A."/>
            <person name="Oliveira C."/>
            <person name="Osipova E."/>
            <person name="Leigh N.D."/>
            <person name="Simon A."/>
            <person name="Yun M.H."/>
        </authorList>
    </citation>
    <scope>NUCLEOTIDE SEQUENCE</scope>
    <source>
        <strain evidence="1">20211129_DDA</strain>
        <tissue evidence="1">Liver</tissue>
    </source>
</reference>
<proteinExistence type="predicted"/>
<name>A0AAV7S6P6_PLEWA</name>
<evidence type="ECO:0000313" key="2">
    <source>
        <dbReference type="Proteomes" id="UP001066276"/>
    </source>
</evidence>
<dbReference type="AlphaFoldDB" id="A0AAV7S6P6"/>
<accession>A0AAV7S6P6</accession>